<comment type="caution">
    <text evidence="1">The sequence shown here is derived from an EMBL/GenBank/DDBJ whole genome shotgun (WGS) entry which is preliminary data.</text>
</comment>
<accession>A0ACC2SIH2</accession>
<reference evidence="1" key="1">
    <citation type="submission" date="2022-04" db="EMBL/GenBank/DDBJ databases">
        <title>Genome of the entomopathogenic fungus Entomophthora muscae.</title>
        <authorList>
            <person name="Elya C."/>
            <person name="Lovett B.R."/>
            <person name="Lee E."/>
            <person name="Macias A.M."/>
            <person name="Hajek A.E."/>
            <person name="De Bivort B.L."/>
            <person name="Kasson M.T."/>
            <person name="De Fine Licht H.H."/>
            <person name="Stajich J.E."/>
        </authorList>
    </citation>
    <scope>NUCLEOTIDE SEQUENCE</scope>
    <source>
        <strain evidence="1">Berkeley</strain>
    </source>
</reference>
<dbReference type="EMBL" id="QTSX02005028">
    <property type="protein sequence ID" value="KAJ9062036.1"/>
    <property type="molecule type" value="Genomic_DNA"/>
</dbReference>
<gene>
    <name evidence="1" type="ORF">DSO57_1039793</name>
</gene>
<evidence type="ECO:0000313" key="1">
    <source>
        <dbReference type="EMBL" id="KAJ9062036.1"/>
    </source>
</evidence>
<protein>
    <submittedName>
        <fullName evidence="1">Uncharacterized protein</fullName>
    </submittedName>
</protein>
<keyword evidence="2" id="KW-1185">Reference proteome</keyword>
<name>A0ACC2SIH2_9FUNG</name>
<organism evidence="1 2">
    <name type="scientific">Entomophthora muscae</name>
    <dbReference type="NCBI Taxonomy" id="34485"/>
    <lineage>
        <taxon>Eukaryota</taxon>
        <taxon>Fungi</taxon>
        <taxon>Fungi incertae sedis</taxon>
        <taxon>Zoopagomycota</taxon>
        <taxon>Entomophthoromycotina</taxon>
        <taxon>Entomophthoromycetes</taxon>
        <taxon>Entomophthorales</taxon>
        <taxon>Entomophthoraceae</taxon>
        <taxon>Entomophthora</taxon>
    </lineage>
</organism>
<proteinExistence type="predicted"/>
<dbReference type="Proteomes" id="UP001165960">
    <property type="component" value="Unassembled WGS sequence"/>
</dbReference>
<sequence>MASTNHSFLSSYPCGPVFVEEEMSLPIPVASSAQPTPGSTFTASGSLSGRLHGSSYGQPGLSQWLPNCQQLSEIASSQSSMISWMNSIEKALTSLIPIQPDPMAEATGINRVSCSLEPALVKEVYCQYSPPPPSGCFPDRISLNSGTLQTVSRSVPCSGPPNLAQNISEAVHSHSGMTLLMSKIEHVLSSLVPTQMNQHVALEFYDHQQKTPKPEDIHNSCIMGFSALQDTIKAQERQMGFLEEELVLAFQEKKEWLDELDAQRSLFDSLQDQLSKHLEDASAISTPDTLMGLHGNAKADSSPSQKILTTLPLPDSHQVGHYISKNASQKTLS</sequence>
<evidence type="ECO:0000313" key="2">
    <source>
        <dbReference type="Proteomes" id="UP001165960"/>
    </source>
</evidence>